<evidence type="ECO:0000256" key="2">
    <source>
        <dbReference type="ARBA" id="ARBA00010472"/>
    </source>
</evidence>
<feature type="compositionally biased region" description="Low complexity" evidence="7">
    <location>
        <begin position="35"/>
        <end position="65"/>
    </location>
</feature>
<evidence type="ECO:0000256" key="7">
    <source>
        <dbReference type="SAM" id="MobiDB-lite"/>
    </source>
</evidence>
<keyword evidence="8" id="KW-0732">Signal</keyword>
<evidence type="ECO:0000259" key="9">
    <source>
        <dbReference type="Pfam" id="PF00720"/>
    </source>
</evidence>
<feature type="chain" id="PRO_5043499649" description="Subtilisin inhibitor domain-containing protein" evidence="8">
    <location>
        <begin position="31"/>
        <end position="192"/>
    </location>
</feature>
<feature type="domain" description="Subtilisin inhibitor" evidence="9">
    <location>
        <begin position="92"/>
        <end position="165"/>
    </location>
</feature>
<dbReference type="EMBL" id="JAVDWN010000006">
    <property type="protein sequence ID" value="MDR7164036.1"/>
    <property type="molecule type" value="Genomic_DNA"/>
</dbReference>
<dbReference type="GeneID" id="97422529"/>
<dbReference type="InterPro" id="IPR036819">
    <property type="entry name" value="Subtilisin_inhibitor-like_sf"/>
</dbReference>
<keyword evidence="6" id="KW-1015">Disulfide bond</keyword>
<evidence type="ECO:0000313" key="11">
    <source>
        <dbReference type="Proteomes" id="UP001262032"/>
    </source>
</evidence>
<dbReference type="RefSeq" id="WP_310111708.1">
    <property type="nucleotide sequence ID" value="NZ_CAXURQ020000001.1"/>
</dbReference>
<evidence type="ECO:0000256" key="1">
    <source>
        <dbReference type="ARBA" id="ARBA00004613"/>
    </source>
</evidence>
<feature type="signal peptide" evidence="8">
    <location>
        <begin position="1"/>
        <end position="30"/>
    </location>
</feature>
<evidence type="ECO:0000256" key="3">
    <source>
        <dbReference type="ARBA" id="ARBA00022525"/>
    </source>
</evidence>
<dbReference type="GO" id="GO:0004867">
    <property type="term" value="F:serine-type endopeptidase inhibitor activity"/>
    <property type="evidence" value="ECO:0007669"/>
    <property type="project" value="UniProtKB-KW"/>
</dbReference>
<dbReference type="AlphaFoldDB" id="A0AAW8NB14"/>
<comment type="subcellular location">
    <subcellularLocation>
        <location evidence="1">Secreted</location>
    </subcellularLocation>
</comment>
<evidence type="ECO:0000256" key="5">
    <source>
        <dbReference type="ARBA" id="ARBA00022900"/>
    </source>
</evidence>
<keyword evidence="3" id="KW-0964">Secreted</keyword>
<dbReference type="GO" id="GO:0005576">
    <property type="term" value="C:extracellular region"/>
    <property type="evidence" value="ECO:0007669"/>
    <property type="project" value="UniProtKB-SubCell"/>
</dbReference>
<proteinExistence type="inferred from homology"/>
<evidence type="ECO:0000256" key="8">
    <source>
        <dbReference type="SAM" id="SignalP"/>
    </source>
</evidence>
<comment type="similarity">
    <text evidence="2">Belongs to the protease inhibitor I16 (SSI) family.</text>
</comment>
<dbReference type="Proteomes" id="UP001262032">
    <property type="component" value="Unassembled WGS sequence"/>
</dbReference>
<accession>A0AAW8NB14</accession>
<name>A0AAW8NB14_PSEOX</name>
<dbReference type="Gene3D" id="3.30.350.10">
    <property type="entry name" value="Subtilisin inhibitor-like"/>
    <property type="match status" value="1"/>
</dbReference>
<evidence type="ECO:0000256" key="4">
    <source>
        <dbReference type="ARBA" id="ARBA00022690"/>
    </source>
</evidence>
<reference evidence="10" key="1">
    <citation type="submission" date="2023-07" db="EMBL/GenBank/DDBJ databases">
        <title>Sorghum-associated microbial communities from plants grown in Nebraska, USA.</title>
        <authorList>
            <person name="Schachtman D."/>
        </authorList>
    </citation>
    <scope>NUCLEOTIDE SEQUENCE</scope>
    <source>
        <strain evidence="10">BE261</strain>
    </source>
</reference>
<gene>
    <name evidence="10" type="ORF">J2X12_002055</name>
</gene>
<dbReference type="Pfam" id="PF00720">
    <property type="entry name" value="SSI"/>
    <property type="match status" value="1"/>
</dbReference>
<keyword evidence="5" id="KW-0722">Serine protease inhibitor</keyword>
<comment type="caution">
    <text evidence="10">The sequence shown here is derived from an EMBL/GenBank/DDBJ whole genome shotgun (WGS) entry which is preliminary data.</text>
</comment>
<sequence length="192" mass="18696">MTDRPRSMRKTALALLLAATLLPACSPDQGGGSPSGEPSATPTASATASESPSASPSADTETSVPAPAPVPSAAPSGPGRGNAELSIIVTTAEGEPETSYTLVCTDGVPAAESVHPAADAACSALKENAGLLSPSVPGTAQACTQQWGGPQKATVTGVVDGVPVDTAFSRTNGCEIGSWDAARDVLGVAGGA</sequence>
<organism evidence="10 11">
    <name type="scientific">Pseudarthrobacter oxydans</name>
    <name type="common">Arthrobacter oxydans</name>
    <dbReference type="NCBI Taxonomy" id="1671"/>
    <lineage>
        <taxon>Bacteria</taxon>
        <taxon>Bacillati</taxon>
        <taxon>Actinomycetota</taxon>
        <taxon>Actinomycetes</taxon>
        <taxon>Micrococcales</taxon>
        <taxon>Micrococcaceae</taxon>
        <taxon>Pseudarthrobacter</taxon>
    </lineage>
</organism>
<dbReference type="InterPro" id="IPR023549">
    <property type="entry name" value="Subtilisin_inhibitor"/>
</dbReference>
<feature type="region of interest" description="Disordered" evidence="7">
    <location>
        <begin position="23"/>
        <end position="82"/>
    </location>
</feature>
<keyword evidence="4" id="KW-0646">Protease inhibitor</keyword>
<evidence type="ECO:0000256" key="6">
    <source>
        <dbReference type="ARBA" id="ARBA00023157"/>
    </source>
</evidence>
<dbReference type="SUPFAM" id="SSF55399">
    <property type="entry name" value="Subtilisin inhibitor"/>
    <property type="match status" value="1"/>
</dbReference>
<protein>
    <recommendedName>
        <fullName evidence="9">Subtilisin inhibitor domain-containing protein</fullName>
    </recommendedName>
</protein>
<evidence type="ECO:0000313" key="10">
    <source>
        <dbReference type="EMBL" id="MDR7164036.1"/>
    </source>
</evidence>